<dbReference type="InterPro" id="IPR011990">
    <property type="entry name" value="TPR-like_helical_dom_sf"/>
</dbReference>
<dbReference type="SUPFAM" id="SSF48452">
    <property type="entry name" value="TPR-like"/>
    <property type="match status" value="1"/>
</dbReference>
<comment type="subcellular location">
    <subcellularLocation>
        <location evidence="1">Cytoplasm</location>
        <location evidence="1">Cytoskeleton</location>
        <location evidence="1">Cilium axoneme</location>
    </subcellularLocation>
</comment>
<evidence type="ECO:0000256" key="9">
    <source>
        <dbReference type="PROSITE-ProRule" id="PRU00339"/>
    </source>
</evidence>
<dbReference type="EMBL" id="FN654291">
    <property type="protein sequence ID" value="CBY31077.1"/>
    <property type="molecule type" value="Genomic_DNA"/>
</dbReference>
<evidence type="ECO:0000256" key="3">
    <source>
        <dbReference type="ARBA" id="ARBA00022737"/>
    </source>
</evidence>
<dbReference type="GO" id="GO:0005930">
    <property type="term" value="C:axoneme"/>
    <property type="evidence" value="ECO:0007669"/>
    <property type="project" value="UniProtKB-SubCell"/>
</dbReference>
<keyword evidence="10" id="KW-0732">Signal</keyword>
<dbReference type="AlphaFoldDB" id="E4Y627"/>
<organism evidence="11">
    <name type="scientific">Oikopleura dioica</name>
    <name type="common">Tunicate</name>
    <dbReference type="NCBI Taxonomy" id="34765"/>
    <lineage>
        <taxon>Eukaryota</taxon>
        <taxon>Metazoa</taxon>
        <taxon>Chordata</taxon>
        <taxon>Tunicata</taxon>
        <taxon>Appendicularia</taxon>
        <taxon>Copelata</taxon>
        <taxon>Oikopleuridae</taxon>
        <taxon>Oikopleura</taxon>
    </lineage>
</organism>
<keyword evidence="2" id="KW-0963">Cytoplasm</keyword>
<sequence>MKELRFVVSWFWLTFILTQPLNSRRRKIFIRAVELERPPKALIAEGDKLFINGKIDQALQLYNEVLQRDPTDHAGLVARSRCYTQLGELELAVADADKVLAKDKLSQEAMYRKAEALFQLGRYEHSLVFYHRGHMLRPEVDHFRIGIQKAQEAVLGHLGMNNLKINAKTGFETDRKFLKQILKTEPKNAVGTVSDEVRRIAQLGLDYLDKTTEACMEVQMKSRKNEKKKYSL</sequence>
<evidence type="ECO:0000256" key="5">
    <source>
        <dbReference type="ARBA" id="ARBA00023212"/>
    </source>
</evidence>
<keyword evidence="3" id="KW-0677">Repeat</keyword>
<feature type="repeat" description="TPR" evidence="9">
    <location>
        <begin position="39"/>
        <end position="72"/>
    </location>
</feature>
<name>E4Y627_OIKDI</name>
<dbReference type="Gene3D" id="1.25.40.10">
    <property type="entry name" value="Tetratricopeptide repeat domain"/>
    <property type="match status" value="1"/>
</dbReference>
<evidence type="ECO:0000256" key="6">
    <source>
        <dbReference type="ARBA" id="ARBA00023273"/>
    </source>
</evidence>
<evidence type="ECO:0000256" key="4">
    <source>
        <dbReference type="ARBA" id="ARBA00022803"/>
    </source>
</evidence>
<dbReference type="PROSITE" id="PS50005">
    <property type="entry name" value="TPR"/>
    <property type="match status" value="1"/>
</dbReference>
<dbReference type="Proteomes" id="UP000011014">
    <property type="component" value="Unassembled WGS sequence"/>
</dbReference>
<dbReference type="PANTHER" id="PTHR23040">
    <property type="match status" value="1"/>
</dbReference>
<evidence type="ECO:0000256" key="8">
    <source>
        <dbReference type="ARBA" id="ARBA00034143"/>
    </source>
</evidence>
<dbReference type="SMART" id="SM00028">
    <property type="entry name" value="TPR"/>
    <property type="match status" value="3"/>
</dbReference>
<keyword evidence="6" id="KW-0966">Cell projection</keyword>
<reference evidence="11" key="1">
    <citation type="journal article" date="2010" name="Science">
        <title>Plasticity of animal genome architecture unmasked by rapid evolution of a pelagic tunicate.</title>
        <authorList>
            <person name="Denoeud F."/>
            <person name="Henriet S."/>
            <person name="Mungpakdee S."/>
            <person name="Aury J.M."/>
            <person name="Da Silva C."/>
            <person name="Brinkmann H."/>
            <person name="Mikhaleva J."/>
            <person name="Olsen L.C."/>
            <person name="Jubin C."/>
            <person name="Canestro C."/>
            <person name="Bouquet J.M."/>
            <person name="Danks G."/>
            <person name="Poulain J."/>
            <person name="Campsteijn C."/>
            <person name="Adamski M."/>
            <person name="Cross I."/>
            <person name="Yadetie F."/>
            <person name="Muffato M."/>
            <person name="Louis A."/>
            <person name="Butcher S."/>
            <person name="Tsagkogeorga G."/>
            <person name="Konrad A."/>
            <person name="Singh S."/>
            <person name="Jensen M.F."/>
            <person name="Cong E.H."/>
            <person name="Eikeseth-Otteraa H."/>
            <person name="Noel B."/>
            <person name="Anthouard V."/>
            <person name="Porcel B.M."/>
            <person name="Kachouri-Lafond R."/>
            <person name="Nishino A."/>
            <person name="Ugolini M."/>
            <person name="Chourrout P."/>
            <person name="Nishida H."/>
            <person name="Aasland R."/>
            <person name="Huzurbazar S."/>
            <person name="Westhof E."/>
            <person name="Delsuc F."/>
            <person name="Lehrach H."/>
            <person name="Reinhardt R."/>
            <person name="Weissenbach J."/>
            <person name="Roy S.W."/>
            <person name="Artiguenave F."/>
            <person name="Postlethwait J.H."/>
            <person name="Manak J.R."/>
            <person name="Thompson E.M."/>
            <person name="Jaillon O."/>
            <person name="Du Pasquier L."/>
            <person name="Boudinot P."/>
            <person name="Liberles D.A."/>
            <person name="Volff J.N."/>
            <person name="Philippe H."/>
            <person name="Lenhard B."/>
            <person name="Roest Crollius H."/>
            <person name="Wincker P."/>
            <person name="Chourrout D."/>
        </authorList>
    </citation>
    <scope>NUCLEOTIDE SEQUENCE [LARGE SCALE GENOMIC DNA]</scope>
</reference>
<keyword evidence="4 9" id="KW-0802">TPR repeat</keyword>
<dbReference type="Pfam" id="PF14559">
    <property type="entry name" value="TPR_19"/>
    <property type="match status" value="1"/>
</dbReference>
<accession>E4Y627</accession>
<evidence type="ECO:0000256" key="1">
    <source>
        <dbReference type="ARBA" id="ARBA00004430"/>
    </source>
</evidence>
<keyword evidence="5" id="KW-0206">Cytoskeleton</keyword>
<dbReference type="PANTHER" id="PTHR23040:SF1">
    <property type="entry name" value="OUTER DYNEIN ARM-DOCKING COMPLEX SUBUNIT 4"/>
    <property type="match status" value="1"/>
</dbReference>
<evidence type="ECO:0000256" key="7">
    <source>
        <dbReference type="ARBA" id="ARBA00034139"/>
    </source>
</evidence>
<evidence type="ECO:0000313" key="11">
    <source>
        <dbReference type="EMBL" id="CBY31077.1"/>
    </source>
</evidence>
<evidence type="ECO:0000256" key="10">
    <source>
        <dbReference type="SAM" id="SignalP"/>
    </source>
</evidence>
<gene>
    <name evidence="11" type="ORF">GSOID_T00019031001</name>
</gene>
<feature type="chain" id="PRO_5003193217" description="Outer dynein arm-docking complex subunit 4" evidence="10">
    <location>
        <begin position="19"/>
        <end position="232"/>
    </location>
</feature>
<protein>
    <recommendedName>
        <fullName evidence="7">Outer dynein arm-docking complex subunit 4</fullName>
    </recommendedName>
    <alternativeName>
        <fullName evidence="8">Tetratricopeptide repeat protein 25</fullName>
    </alternativeName>
</protein>
<feature type="signal peptide" evidence="10">
    <location>
        <begin position="1"/>
        <end position="18"/>
    </location>
</feature>
<dbReference type="InterPro" id="IPR040111">
    <property type="entry name" value="ODAD4"/>
</dbReference>
<evidence type="ECO:0000256" key="2">
    <source>
        <dbReference type="ARBA" id="ARBA00022490"/>
    </source>
</evidence>
<proteinExistence type="predicted"/>
<dbReference type="InterPro" id="IPR019734">
    <property type="entry name" value="TPR_rpt"/>
</dbReference>